<reference evidence="1 2" key="1">
    <citation type="journal article" date="2019" name="Int. J. Syst. Evol. Microbiol.">
        <title>The Global Catalogue of Microorganisms (GCM) 10K type strain sequencing project: providing services to taxonomists for standard genome sequencing and annotation.</title>
        <authorList>
            <consortium name="The Broad Institute Genomics Platform"/>
            <consortium name="The Broad Institute Genome Sequencing Center for Infectious Disease"/>
            <person name="Wu L."/>
            <person name="Ma J."/>
        </authorList>
    </citation>
    <scope>NUCLEOTIDE SEQUENCE [LARGE SCALE GENOMIC DNA]</scope>
    <source>
        <strain evidence="1 2">JCM 14942</strain>
    </source>
</reference>
<gene>
    <name evidence="1" type="ORF">GCM10009788_56760</name>
</gene>
<comment type="caution">
    <text evidence="1">The sequence shown here is derived from an EMBL/GenBank/DDBJ whole genome shotgun (WGS) entry which is preliminary data.</text>
</comment>
<evidence type="ECO:0000313" key="2">
    <source>
        <dbReference type="Proteomes" id="UP001500842"/>
    </source>
</evidence>
<dbReference type="EMBL" id="BAAAOR010000048">
    <property type="protein sequence ID" value="GAA1547319.1"/>
    <property type="molecule type" value="Genomic_DNA"/>
</dbReference>
<dbReference type="Gene3D" id="1.10.1220.10">
    <property type="entry name" value="Met repressor-like"/>
    <property type="match status" value="1"/>
</dbReference>
<proteinExistence type="predicted"/>
<dbReference type="Proteomes" id="UP001500842">
    <property type="component" value="Unassembled WGS sequence"/>
</dbReference>
<dbReference type="InterPro" id="IPR013321">
    <property type="entry name" value="Arc_rbn_hlx_hlx"/>
</dbReference>
<sequence length="96" mass="10297">MTGIASAVIPSYTRRMKTAISVPDEIFARVERVAGRHGMNRSQFYSAAAERYADELEDADLTAAIDAVADEVNADESSRFAAAAGVRLAAGMADEW</sequence>
<name>A0ABN2BWV3_9ACTN</name>
<protein>
    <submittedName>
        <fullName evidence="1">Ribbon-helix-helix protein, CopG family</fullName>
    </submittedName>
</protein>
<organism evidence="1 2">
    <name type="scientific">Nocardioides humi</name>
    <dbReference type="NCBI Taxonomy" id="449461"/>
    <lineage>
        <taxon>Bacteria</taxon>
        <taxon>Bacillati</taxon>
        <taxon>Actinomycetota</taxon>
        <taxon>Actinomycetes</taxon>
        <taxon>Propionibacteriales</taxon>
        <taxon>Nocardioidaceae</taxon>
        <taxon>Nocardioides</taxon>
    </lineage>
</organism>
<evidence type="ECO:0000313" key="1">
    <source>
        <dbReference type="EMBL" id="GAA1547319.1"/>
    </source>
</evidence>
<keyword evidence="2" id="KW-1185">Reference proteome</keyword>
<accession>A0ABN2BWV3</accession>